<feature type="transmembrane region" description="Helical" evidence="18">
    <location>
        <begin position="913"/>
        <end position="941"/>
    </location>
</feature>
<dbReference type="PANTHER" id="PTHR10846:SF2">
    <property type="entry name" value="RE48874P"/>
    <property type="match status" value="1"/>
</dbReference>
<reference evidence="21" key="1">
    <citation type="submission" date="2022-08" db="UniProtKB">
        <authorList>
            <consortium name="EnsemblMetazoa"/>
        </authorList>
    </citation>
    <scope>IDENTIFICATION</scope>
    <source>
        <strain evidence="21">Israel</strain>
    </source>
</reference>
<feature type="transmembrane region" description="Helical" evidence="18">
    <location>
        <begin position="514"/>
        <end position="537"/>
    </location>
</feature>
<evidence type="ECO:0000256" key="7">
    <source>
        <dbReference type="ARBA" id="ARBA00022692"/>
    </source>
</evidence>
<keyword evidence="9" id="KW-0106">Calcium</keyword>
<feature type="compositionally biased region" description="Polar residues" evidence="17">
    <location>
        <begin position="831"/>
        <end position="842"/>
    </location>
</feature>
<comment type="subcellular location">
    <subcellularLocation>
        <location evidence="1">Membrane</location>
        <topology evidence="1">Multi-pass membrane protein</topology>
    </subcellularLocation>
</comment>
<protein>
    <recommendedName>
        <fullName evidence="20">Sodium/calcium exchanger membrane region domain-containing protein</fullName>
    </recommendedName>
</protein>
<dbReference type="EMBL" id="AJVK01011475">
    <property type="status" value="NOT_ANNOTATED_CDS"/>
    <property type="molecule type" value="Genomic_DNA"/>
</dbReference>
<evidence type="ECO:0000256" key="11">
    <source>
        <dbReference type="ARBA" id="ARBA00022958"/>
    </source>
</evidence>
<feature type="transmembrane region" description="Helical" evidence="18">
    <location>
        <begin position="216"/>
        <end position="235"/>
    </location>
</feature>
<feature type="transmembrane region" description="Helical" evidence="18">
    <location>
        <begin position="1002"/>
        <end position="1024"/>
    </location>
</feature>
<evidence type="ECO:0000313" key="22">
    <source>
        <dbReference type="Proteomes" id="UP000092462"/>
    </source>
</evidence>
<sequence length="1064" mass="120185">MKYKICGLLLVLLTCLPPITAYPPQQVDMDEISYDRDLISSEPLLNDINEMYLNPLERLHLAATKYSWYPWNSEHYHFADNEDDVHPLCDNRSAIDDLPDDLFTQEQRLQGAIILHFIGAIYFFTMLGIVCNNYFIPAVECICEDLNISRDVAAATFMAVSGTIPELFTNLISTFITDSPMGLGAIIGSLLYNTLGVAAVASLATISPVQINWFPLGRDCMILFINSALLTGFIWDGQVTWYEAMTMVICAVLYFITLFQNKRIERLVKSVVEDKWNCFTDPKYNLDAAKENTTVAGAREGPTPRLSTISNSPSVVSAKAKTLEEPERVVAPKPDPPRTPKSLYKIPNDTRIMQFWFFYSWPIQFFLRYLVPSPKYHRRWYPLTFIMCIVLIGGIAFMVFWMIALIGYTFYIPESVMGLTLLSWGSCMPEAVACVLVVRKGIGGMGVSNALGSTSLAILISLGFPWFVRTLVDGKPFNVVSYGVEFTTMTMLLATTFLFTILALFRFRLRKTSGIILVCVYAVFVTFAILNEIDIFFASGSGNGEMPIQDARHEVHINKTKRQYWFPFNDPGDDSECPKNGGSSIDDFPDDLFTQEQRRQGAIILHIICTIYFFTITAMVINGYYIPCIECICEDLKISPDVAAATFMATATAMPEFFTNTISIFLTDSDMGIGTVIGSMMFNILGVSSIVCFFSREPYLIDWFPISRDSFLYLVHAACLTAFAWDNKIMWWGTVVMCILVINYYIVMILNSRIQNFVVSFVEKRCTCCTIKRPEFEEQDEASEIESKPRKSEKVVHISTISTVFDPPTKPTSEPPTEPATPVPPRTRASVTSNPNPNPRTSILSNIIRRPSVDPRRPSIAVLKPPITKPFVLWNMPKSSVGRRIWWLYTWPIRFVLTFTVPSPKRMRRFYPLTFIMCIVWIAINSYMIFWMLTVIGYTFYIPESIMGMTFLSFGMGGMSIANAIGSSSVAMLLSLGLPWFIRTMVDGAAYSGAYIALKSSGIQYIIATLLLVITIAYTIIAIGKFRIRKLLGPFLIFFYVFFITMAILVEMDVVKQGDTHCEY</sequence>
<evidence type="ECO:0000256" key="1">
    <source>
        <dbReference type="ARBA" id="ARBA00004141"/>
    </source>
</evidence>
<keyword evidence="13" id="KW-0915">Sodium</keyword>
<feature type="transmembrane region" description="Helical" evidence="18">
    <location>
        <begin position="706"/>
        <end position="725"/>
    </location>
</feature>
<dbReference type="InterPro" id="IPR004837">
    <property type="entry name" value="NaCa_Exmemb"/>
</dbReference>
<dbReference type="Proteomes" id="UP000092462">
    <property type="component" value="Unassembled WGS sequence"/>
</dbReference>
<dbReference type="EMBL" id="AJVK01011476">
    <property type="status" value="NOT_ANNOTATED_CDS"/>
    <property type="molecule type" value="Genomic_DNA"/>
</dbReference>
<feature type="region of interest" description="Disordered" evidence="17">
    <location>
        <begin position="803"/>
        <end position="842"/>
    </location>
</feature>
<evidence type="ECO:0000256" key="10">
    <source>
        <dbReference type="ARBA" id="ARBA00022847"/>
    </source>
</evidence>
<keyword evidence="11" id="KW-0630">Potassium</keyword>
<evidence type="ECO:0000256" key="8">
    <source>
        <dbReference type="ARBA" id="ARBA00022729"/>
    </source>
</evidence>
<dbReference type="PANTHER" id="PTHR10846">
    <property type="entry name" value="SODIUM/POTASSIUM/CALCIUM EXCHANGER"/>
    <property type="match status" value="1"/>
</dbReference>
<feature type="transmembrane region" description="Helical" evidence="18">
    <location>
        <begin position="241"/>
        <end position="259"/>
    </location>
</feature>
<proteinExistence type="inferred from homology"/>
<feature type="transmembrane region" description="Helical" evidence="18">
    <location>
        <begin position="488"/>
        <end position="507"/>
    </location>
</feature>
<evidence type="ECO:0000256" key="14">
    <source>
        <dbReference type="ARBA" id="ARBA00023065"/>
    </source>
</evidence>
<dbReference type="VEuPathDB" id="VectorBase:PPAPM1_002578"/>
<evidence type="ECO:0000256" key="2">
    <source>
        <dbReference type="ARBA" id="ARBA00005364"/>
    </source>
</evidence>
<dbReference type="FunFam" id="1.20.1420.30:FF:000009">
    <property type="entry name" value="sodium/potassium/calcium exchanger 5 isoform X2"/>
    <property type="match status" value="1"/>
</dbReference>
<feature type="transmembrane region" description="Helical" evidence="18">
    <location>
        <begin position="383"/>
        <end position="410"/>
    </location>
</feature>
<evidence type="ECO:0000256" key="17">
    <source>
        <dbReference type="SAM" id="MobiDB-lite"/>
    </source>
</evidence>
<evidence type="ECO:0000256" key="3">
    <source>
        <dbReference type="ARBA" id="ARBA00022448"/>
    </source>
</evidence>
<accession>A0A1B0GMI4</accession>
<keyword evidence="22" id="KW-1185">Reference proteome</keyword>
<dbReference type="Pfam" id="PF01699">
    <property type="entry name" value="Na_Ca_ex"/>
    <property type="match status" value="4"/>
</dbReference>
<evidence type="ECO:0000256" key="6">
    <source>
        <dbReference type="ARBA" id="ARBA00022568"/>
    </source>
</evidence>
<feature type="transmembrane region" description="Helical" evidence="18">
    <location>
        <begin position="642"/>
        <end position="666"/>
    </location>
</feature>
<evidence type="ECO:0000256" key="15">
    <source>
        <dbReference type="ARBA" id="ARBA00023136"/>
    </source>
</evidence>
<feature type="transmembrane region" description="Helical" evidence="18">
    <location>
        <begin position="416"/>
        <end position="438"/>
    </location>
</feature>
<feature type="domain" description="Sodium/calcium exchanger membrane region" evidence="20">
    <location>
        <begin position="117"/>
        <end position="258"/>
    </location>
</feature>
<keyword evidence="10" id="KW-0769">Symport</keyword>
<feature type="domain" description="Sodium/calcium exchanger membrane region" evidence="20">
    <location>
        <begin position="607"/>
        <end position="749"/>
    </location>
</feature>
<feature type="signal peptide" evidence="19">
    <location>
        <begin position="1"/>
        <end position="21"/>
    </location>
</feature>
<keyword evidence="7 18" id="KW-0812">Transmembrane</keyword>
<dbReference type="Gene3D" id="1.20.1420.30">
    <property type="entry name" value="NCX, central ion-binding region"/>
    <property type="match status" value="4"/>
</dbReference>
<feature type="transmembrane region" description="Helical" evidence="18">
    <location>
        <begin position="152"/>
        <end position="176"/>
    </location>
</feature>
<dbReference type="GO" id="GO:0015293">
    <property type="term" value="F:symporter activity"/>
    <property type="evidence" value="ECO:0007669"/>
    <property type="project" value="UniProtKB-KW"/>
</dbReference>
<dbReference type="InterPro" id="IPR036259">
    <property type="entry name" value="MFS_trans_sf"/>
</dbReference>
<feature type="transmembrane region" description="Helical" evidence="18">
    <location>
        <begin position="672"/>
        <end position="694"/>
    </location>
</feature>
<evidence type="ECO:0000256" key="9">
    <source>
        <dbReference type="ARBA" id="ARBA00022837"/>
    </source>
</evidence>
<keyword evidence="12 18" id="KW-1133">Transmembrane helix</keyword>
<dbReference type="NCBIfam" id="TIGR00367">
    <property type="entry name" value="calcium/sodium antiporter"/>
    <property type="match status" value="1"/>
</dbReference>
<comment type="similarity">
    <text evidence="2">Belongs to the Ca(2+):cation antiporter (CaCA) (TC 2.A.19) family. SLC24A subfamily.</text>
</comment>
<dbReference type="EnsemblMetazoa" id="PPAI002368-RA">
    <property type="protein sequence ID" value="PPAI002368-PA"/>
    <property type="gene ID" value="PPAI002368"/>
</dbReference>
<keyword evidence="5" id="KW-0633">Potassium transport</keyword>
<evidence type="ECO:0000256" key="4">
    <source>
        <dbReference type="ARBA" id="ARBA00022449"/>
    </source>
</evidence>
<name>A0A1B0GMI4_PHLPP</name>
<dbReference type="GO" id="GO:0005262">
    <property type="term" value="F:calcium channel activity"/>
    <property type="evidence" value="ECO:0007669"/>
    <property type="project" value="TreeGrafter"/>
</dbReference>
<feature type="compositionally biased region" description="Pro residues" evidence="17">
    <location>
        <begin position="808"/>
        <end position="825"/>
    </location>
</feature>
<feature type="chain" id="PRO_5043411036" description="Sodium/calcium exchanger membrane region domain-containing protein" evidence="19">
    <location>
        <begin position="22"/>
        <end position="1064"/>
    </location>
</feature>
<dbReference type="InterPro" id="IPR044880">
    <property type="entry name" value="NCX_ion-bd_dom_sf"/>
</dbReference>
<keyword evidence="8 19" id="KW-0732">Signal</keyword>
<keyword evidence="4" id="KW-0050">Antiport</keyword>
<evidence type="ECO:0000256" key="12">
    <source>
        <dbReference type="ARBA" id="ARBA00022989"/>
    </source>
</evidence>
<feature type="domain" description="Sodium/calcium exchanger membrane region" evidence="20">
    <location>
        <begin position="381"/>
        <end position="529"/>
    </location>
</feature>
<evidence type="ECO:0000313" key="21">
    <source>
        <dbReference type="EnsemblMetazoa" id="PPAI002368-PA"/>
    </source>
</evidence>
<evidence type="ECO:0000256" key="13">
    <source>
        <dbReference type="ARBA" id="ARBA00023053"/>
    </source>
</evidence>
<feature type="transmembrane region" description="Helical" evidence="18">
    <location>
        <begin position="961"/>
        <end position="982"/>
    </location>
</feature>
<evidence type="ECO:0000256" key="16">
    <source>
        <dbReference type="ARBA" id="ARBA00023201"/>
    </source>
</evidence>
<feature type="transmembrane region" description="Helical" evidence="18">
    <location>
        <begin position="1031"/>
        <end position="1050"/>
    </location>
</feature>
<dbReference type="InterPro" id="IPR004481">
    <property type="entry name" value="K/Na/Ca-exchanger"/>
</dbReference>
<evidence type="ECO:0000256" key="5">
    <source>
        <dbReference type="ARBA" id="ARBA00022538"/>
    </source>
</evidence>
<keyword evidence="15 18" id="KW-0472">Membrane</keyword>
<feature type="transmembrane region" description="Helical" evidence="18">
    <location>
        <begin position="109"/>
        <end position="131"/>
    </location>
</feature>
<keyword evidence="16" id="KW-0739">Sodium transport</keyword>
<dbReference type="AlphaFoldDB" id="A0A1B0GMI4"/>
<organism evidence="21 22">
    <name type="scientific">Phlebotomus papatasi</name>
    <name type="common">Sandfly</name>
    <dbReference type="NCBI Taxonomy" id="29031"/>
    <lineage>
        <taxon>Eukaryota</taxon>
        <taxon>Metazoa</taxon>
        <taxon>Ecdysozoa</taxon>
        <taxon>Arthropoda</taxon>
        <taxon>Hexapoda</taxon>
        <taxon>Insecta</taxon>
        <taxon>Pterygota</taxon>
        <taxon>Neoptera</taxon>
        <taxon>Endopterygota</taxon>
        <taxon>Diptera</taxon>
        <taxon>Nematocera</taxon>
        <taxon>Psychodoidea</taxon>
        <taxon>Psychodidae</taxon>
        <taxon>Phlebotomus</taxon>
        <taxon>Phlebotomus</taxon>
    </lineage>
</organism>
<feature type="domain" description="Sodium/calcium exchanger membrane region" evidence="20">
    <location>
        <begin position="955"/>
        <end position="1048"/>
    </location>
</feature>
<evidence type="ECO:0000256" key="19">
    <source>
        <dbReference type="SAM" id="SignalP"/>
    </source>
</evidence>
<dbReference type="GO" id="GO:0005886">
    <property type="term" value="C:plasma membrane"/>
    <property type="evidence" value="ECO:0007669"/>
    <property type="project" value="TreeGrafter"/>
</dbReference>
<evidence type="ECO:0000256" key="18">
    <source>
        <dbReference type="SAM" id="Phobius"/>
    </source>
</evidence>
<dbReference type="VEuPathDB" id="VectorBase:PPAI002368"/>
<feature type="transmembrane region" description="Helical" evidence="18">
    <location>
        <begin position="602"/>
        <end position="621"/>
    </location>
</feature>
<dbReference type="GO" id="GO:0008273">
    <property type="term" value="F:calcium, potassium:sodium antiporter activity"/>
    <property type="evidence" value="ECO:0007669"/>
    <property type="project" value="TreeGrafter"/>
</dbReference>
<feature type="transmembrane region" description="Helical" evidence="18">
    <location>
        <begin position="450"/>
        <end position="468"/>
    </location>
</feature>
<feature type="transmembrane region" description="Helical" evidence="18">
    <location>
        <begin position="731"/>
        <end position="750"/>
    </location>
</feature>
<keyword evidence="14" id="KW-0406">Ion transport</keyword>
<dbReference type="GO" id="GO:0006874">
    <property type="term" value="P:intracellular calcium ion homeostasis"/>
    <property type="evidence" value="ECO:0007669"/>
    <property type="project" value="TreeGrafter"/>
</dbReference>
<evidence type="ECO:0000259" key="20">
    <source>
        <dbReference type="Pfam" id="PF01699"/>
    </source>
</evidence>
<keyword evidence="6" id="KW-0109">Calcium transport</keyword>
<dbReference type="SUPFAM" id="SSF103473">
    <property type="entry name" value="MFS general substrate transporter"/>
    <property type="match status" value="1"/>
</dbReference>
<feature type="transmembrane region" description="Helical" evidence="18">
    <location>
        <begin position="182"/>
        <end position="204"/>
    </location>
</feature>
<keyword evidence="3" id="KW-0813">Transport</keyword>